<gene>
    <name evidence="2" type="ORF">EIN_044360</name>
</gene>
<dbReference type="RefSeq" id="XP_004253649.1">
    <property type="nucleotide sequence ID" value="XM_004253601.1"/>
</dbReference>
<evidence type="ECO:0000313" key="2">
    <source>
        <dbReference type="EMBL" id="ELP86878.1"/>
    </source>
</evidence>
<feature type="region of interest" description="Disordered" evidence="1">
    <location>
        <begin position="124"/>
        <end position="144"/>
    </location>
</feature>
<name>A0A0A1U2K9_ENTIV</name>
<sequence>MFLQHRVRKTVSSPHTVIREPPSYLTMSNPNTPEIFCKSELSVNDAFGSGDDVFLVCSHSEVNTPRKIFIGRNRAKTYLGQETLNTDNFQVSPRTRMQSIVETKELKGLWKNESEQPIENLLQTSTLEPQKHPSPTQKQQSPRERFLRLGEMNNSLSRSMVEISTQLKILEEMSPKETDVEETEIVIPKRCCLGQRRQNHNDTSVKSAE</sequence>
<dbReference type="KEGG" id="eiv:EIN_044360"/>
<dbReference type="VEuPathDB" id="AmoebaDB:EIN_044360"/>
<feature type="compositionally biased region" description="Polar residues" evidence="1">
    <location>
        <begin position="124"/>
        <end position="140"/>
    </location>
</feature>
<keyword evidence="3" id="KW-1185">Reference proteome</keyword>
<organism evidence="2 3">
    <name type="scientific">Entamoeba invadens IP1</name>
    <dbReference type="NCBI Taxonomy" id="370355"/>
    <lineage>
        <taxon>Eukaryota</taxon>
        <taxon>Amoebozoa</taxon>
        <taxon>Evosea</taxon>
        <taxon>Archamoebae</taxon>
        <taxon>Mastigamoebida</taxon>
        <taxon>Entamoebidae</taxon>
        <taxon>Entamoeba</taxon>
    </lineage>
</organism>
<dbReference type="Proteomes" id="UP000014680">
    <property type="component" value="Unassembled WGS sequence"/>
</dbReference>
<evidence type="ECO:0000256" key="1">
    <source>
        <dbReference type="SAM" id="MobiDB-lite"/>
    </source>
</evidence>
<accession>A0A0A1U2K9</accession>
<protein>
    <submittedName>
        <fullName evidence="2">Uncharacterized protein</fullName>
    </submittedName>
</protein>
<reference evidence="2 3" key="1">
    <citation type="submission" date="2012-10" db="EMBL/GenBank/DDBJ databases">
        <authorList>
            <person name="Zafar N."/>
            <person name="Inman J."/>
            <person name="Hall N."/>
            <person name="Lorenzi H."/>
            <person name="Caler E."/>
        </authorList>
    </citation>
    <scope>NUCLEOTIDE SEQUENCE [LARGE SCALE GENOMIC DNA]</scope>
    <source>
        <strain evidence="2 3">IP1</strain>
    </source>
</reference>
<dbReference type="GeneID" id="14885851"/>
<dbReference type="EMBL" id="KB206902">
    <property type="protein sequence ID" value="ELP86878.1"/>
    <property type="molecule type" value="Genomic_DNA"/>
</dbReference>
<evidence type="ECO:0000313" key="3">
    <source>
        <dbReference type="Proteomes" id="UP000014680"/>
    </source>
</evidence>
<dbReference type="AlphaFoldDB" id="A0A0A1U2K9"/>
<proteinExistence type="predicted"/>